<protein>
    <submittedName>
        <fullName evidence="1">Uncharacterized protein</fullName>
    </submittedName>
</protein>
<comment type="caution">
    <text evidence="1">The sequence shown here is derived from an EMBL/GenBank/DDBJ whole genome shotgun (WGS) entry which is preliminary data.</text>
</comment>
<organism evidence="1 2">
    <name type="scientific">Rhizoctonia solani</name>
    <dbReference type="NCBI Taxonomy" id="456999"/>
    <lineage>
        <taxon>Eukaryota</taxon>
        <taxon>Fungi</taxon>
        <taxon>Dikarya</taxon>
        <taxon>Basidiomycota</taxon>
        <taxon>Agaricomycotina</taxon>
        <taxon>Agaricomycetes</taxon>
        <taxon>Cantharellales</taxon>
        <taxon>Ceratobasidiaceae</taxon>
        <taxon>Rhizoctonia</taxon>
    </lineage>
</organism>
<reference evidence="1" key="1">
    <citation type="submission" date="2021-01" db="EMBL/GenBank/DDBJ databases">
        <authorList>
            <person name="Kaushik A."/>
        </authorList>
    </citation>
    <scope>NUCLEOTIDE SEQUENCE</scope>
    <source>
        <strain evidence="1">Type strain: AG8-Rh-89/</strain>
    </source>
</reference>
<gene>
    <name evidence="1" type="ORF">RDB_LOCUS88108</name>
</gene>
<accession>A0A8H3H4H1</accession>
<dbReference type="EMBL" id="CAJMWZ010004731">
    <property type="protein sequence ID" value="CAE6494473.1"/>
    <property type="molecule type" value="Genomic_DNA"/>
</dbReference>
<dbReference type="AlphaFoldDB" id="A0A8H3H4H1"/>
<sequence length="195" mass="21943">MELFGGDRDKLHIKDWLTANQRFPGLEIEVVDKTLRSDIKTQIDRLAAINLGAIFVYMQGHGLNNGNVSYITGDQFDPKEGYASVKSEELINMFSEFDHHTLSVVITDFCYSGNFFRLRYKLEFSEGGNGPEWVETGDWSQVSGTEGSQLTCLLVHLAGSTRNEQVIETERTGGYFTDILFKAGAKRFLELLADL</sequence>
<feature type="non-terminal residue" evidence="1">
    <location>
        <position position="1"/>
    </location>
</feature>
<proteinExistence type="predicted"/>
<dbReference type="Proteomes" id="UP000663850">
    <property type="component" value="Unassembled WGS sequence"/>
</dbReference>
<dbReference type="Gene3D" id="3.40.50.1460">
    <property type="match status" value="1"/>
</dbReference>
<evidence type="ECO:0000313" key="2">
    <source>
        <dbReference type="Proteomes" id="UP000663850"/>
    </source>
</evidence>
<evidence type="ECO:0000313" key="1">
    <source>
        <dbReference type="EMBL" id="CAE6494473.1"/>
    </source>
</evidence>
<name>A0A8H3H4H1_9AGAM</name>